<evidence type="ECO:0000313" key="1">
    <source>
        <dbReference type="EMBL" id="RDY13510.1"/>
    </source>
</evidence>
<keyword evidence="2" id="KW-1185">Reference proteome</keyword>
<comment type="caution">
    <text evidence="1">The sequence shown here is derived from an EMBL/GenBank/DDBJ whole genome shotgun (WGS) entry which is preliminary data.</text>
</comment>
<feature type="non-terminal residue" evidence="1">
    <location>
        <position position="265"/>
    </location>
</feature>
<sequence length="265" mass="30392">YNTLEIDRITRHRIQVLNLLQAGLLQLREELWHGLINKLELALWCQCPDGSSGHSLTASPEARTIYPLVLALFIPRLLWNGETEPDIGEPSSRRVPFSIASSRSCCFLTYHWFEQIFKYFTCLHQASIYYFNSNFIWGTNDHVRLATNNEMFILTLVGSLMLPRPLIKTRHSVVASTRFREFPLGPRRRPTKLNCNKLKSIVDLSIKKKFNIYCGRDEILHTLGNVSTGISTLTVFLTIRPDELPCGLSQFGVDEDCNKPGRCMF</sequence>
<feature type="non-terminal residue" evidence="1">
    <location>
        <position position="1"/>
    </location>
</feature>
<dbReference type="Proteomes" id="UP000257109">
    <property type="component" value="Unassembled WGS sequence"/>
</dbReference>
<gene>
    <name evidence="1" type="ORF">CR513_01551</name>
</gene>
<name>A0A371IEQ6_MUCPR</name>
<accession>A0A371IEQ6</accession>
<evidence type="ECO:0000313" key="2">
    <source>
        <dbReference type="Proteomes" id="UP000257109"/>
    </source>
</evidence>
<protein>
    <submittedName>
        <fullName evidence="1">Uncharacterized protein</fullName>
    </submittedName>
</protein>
<reference evidence="1" key="1">
    <citation type="submission" date="2018-05" db="EMBL/GenBank/DDBJ databases">
        <title>Draft genome of Mucuna pruriens seed.</title>
        <authorList>
            <person name="Nnadi N.E."/>
            <person name="Vos R."/>
            <person name="Hasami M.H."/>
            <person name="Devisetty U.K."/>
            <person name="Aguiy J.C."/>
        </authorList>
    </citation>
    <scope>NUCLEOTIDE SEQUENCE [LARGE SCALE GENOMIC DNA]</scope>
    <source>
        <strain evidence="1">JCA_2017</strain>
    </source>
</reference>
<proteinExistence type="predicted"/>
<dbReference type="AlphaFoldDB" id="A0A371IEQ6"/>
<organism evidence="1 2">
    <name type="scientific">Mucuna pruriens</name>
    <name type="common">Velvet bean</name>
    <name type="synonym">Dolichos pruriens</name>
    <dbReference type="NCBI Taxonomy" id="157652"/>
    <lineage>
        <taxon>Eukaryota</taxon>
        <taxon>Viridiplantae</taxon>
        <taxon>Streptophyta</taxon>
        <taxon>Embryophyta</taxon>
        <taxon>Tracheophyta</taxon>
        <taxon>Spermatophyta</taxon>
        <taxon>Magnoliopsida</taxon>
        <taxon>eudicotyledons</taxon>
        <taxon>Gunneridae</taxon>
        <taxon>Pentapetalae</taxon>
        <taxon>rosids</taxon>
        <taxon>fabids</taxon>
        <taxon>Fabales</taxon>
        <taxon>Fabaceae</taxon>
        <taxon>Papilionoideae</taxon>
        <taxon>50 kb inversion clade</taxon>
        <taxon>NPAAA clade</taxon>
        <taxon>indigoferoid/millettioid clade</taxon>
        <taxon>Phaseoleae</taxon>
        <taxon>Mucuna</taxon>
    </lineage>
</organism>
<dbReference type="EMBL" id="QJKJ01000264">
    <property type="protein sequence ID" value="RDY13510.1"/>
    <property type="molecule type" value="Genomic_DNA"/>
</dbReference>